<gene>
    <name evidence="2" type="ORF">TSIB3V08_LOCUS11939</name>
</gene>
<protein>
    <submittedName>
        <fullName evidence="2">Uncharacterized protein</fullName>
    </submittedName>
</protein>
<feature type="compositionally biased region" description="Basic and acidic residues" evidence="1">
    <location>
        <begin position="1"/>
        <end position="16"/>
    </location>
</feature>
<evidence type="ECO:0000256" key="1">
    <source>
        <dbReference type="SAM" id="MobiDB-lite"/>
    </source>
</evidence>
<feature type="region of interest" description="Disordered" evidence="1">
    <location>
        <begin position="1"/>
        <end position="43"/>
    </location>
</feature>
<reference evidence="2" key="1">
    <citation type="submission" date="2020-11" db="EMBL/GenBank/DDBJ databases">
        <authorList>
            <person name="Tran Van P."/>
        </authorList>
    </citation>
    <scope>NUCLEOTIDE SEQUENCE</scope>
</reference>
<dbReference type="EMBL" id="OC010953">
    <property type="protein sequence ID" value="CAD7267937.1"/>
    <property type="molecule type" value="Genomic_DNA"/>
</dbReference>
<evidence type="ECO:0000313" key="2">
    <source>
        <dbReference type="EMBL" id="CAD7267937.1"/>
    </source>
</evidence>
<feature type="compositionally biased region" description="Polar residues" evidence="1">
    <location>
        <begin position="17"/>
        <end position="37"/>
    </location>
</feature>
<proteinExistence type="predicted"/>
<sequence>MECRVDEEQGIRRDSQMVDQTPPRTTSSLGLPATSTRQDQDDMSDLCIRARPACPRGVSQYPGASVTCTPKFTPR</sequence>
<organism evidence="2">
    <name type="scientific">Timema shepardi</name>
    <name type="common">Walking stick</name>
    <dbReference type="NCBI Taxonomy" id="629360"/>
    <lineage>
        <taxon>Eukaryota</taxon>
        <taxon>Metazoa</taxon>
        <taxon>Ecdysozoa</taxon>
        <taxon>Arthropoda</taxon>
        <taxon>Hexapoda</taxon>
        <taxon>Insecta</taxon>
        <taxon>Pterygota</taxon>
        <taxon>Neoptera</taxon>
        <taxon>Polyneoptera</taxon>
        <taxon>Phasmatodea</taxon>
        <taxon>Timematodea</taxon>
        <taxon>Timematoidea</taxon>
        <taxon>Timematidae</taxon>
        <taxon>Timema</taxon>
    </lineage>
</organism>
<name>A0A7R9B9E7_TIMSH</name>
<accession>A0A7R9B9E7</accession>
<dbReference type="AlphaFoldDB" id="A0A7R9B9E7"/>